<reference evidence="1" key="1">
    <citation type="submission" date="2021-01" db="EMBL/GenBank/DDBJ databases">
        <authorList>
            <person name="Lovell J.T."/>
            <person name="Bentley N."/>
            <person name="Bhattarai G."/>
            <person name="Jenkins J.W."/>
            <person name="Sreedasyam A."/>
            <person name="Alarcon Y."/>
            <person name="Bock C."/>
            <person name="Boston L."/>
            <person name="Carlson J."/>
            <person name="Cervantes K."/>
            <person name="Clermont K."/>
            <person name="Krom N."/>
            <person name="Kubenka K."/>
            <person name="Mamidi S."/>
            <person name="Mattison C."/>
            <person name="Monteros M."/>
            <person name="Pisani C."/>
            <person name="Plott C."/>
            <person name="Rajasekar S."/>
            <person name="Rhein H.S."/>
            <person name="Rohla C."/>
            <person name="Song M."/>
            <person name="Hilaire R.S."/>
            <person name="Shu S."/>
            <person name="Wells L."/>
            <person name="Wang X."/>
            <person name="Webber J."/>
            <person name="Heerema R.J."/>
            <person name="Klein P."/>
            <person name="Conner P."/>
            <person name="Grauke L."/>
            <person name="Grimwood J."/>
            <person name="Schmutz J."/>
            <person name="Randall J.J."/>
        </authorList>
    </citation>
    <scope>NUCLEOTIDE SEQUENCE</scope>
    <source>
        <tissue evidence="1">Leaf</tissue>
    </source>
</reference>
<proteinExistence type="predicted"/>
<sequence>MVSSCFYKAPFTIKLPLVACTKTIIKMSRLTLIHVFLAWLLLAAASQYSYFSISVQAVESGSEKGSSRLAQGRTMEMPYLIGLKKRRFTRLHQDQTLWEITARRPEDKQMGALVLQTCIKPWVAAYFDN</sequence>
<evidence type="ECO:0000313" key="1">
    <source>
        <dbReference type="EMBL" id="KAG6678284.1"/>
    </source>
</evidence>
<gene>
    <name evidence="1" type="ORF">I3842_14G072600</name>
</gene>
<comment type="caution">
    <text evidence="1">The sequence shown here is derived from an EMBL/GenBank/DDBJ whole genome shotgun (WGS) entry which is preliminary data.</text>
</comment>
<organism evidence="1 2">
    <name type="scientific">Carya illinoinensis</name>
    <name type="common">Pecan</name>
    <dbReference type="NCBI Taxonomy" id="32201"/>
    <lineage>
        <taxon>Eukaryota</taxon>
        <taxon>Viridiplantae</taxon>
        <taxon>Streptophyta</taxon>
        <taxon>Embryophyta</taxon>
        <taxon>Tracheophyta</taxon>
        <taxon>Spermatophyta</taxon>
        <taxon>Magnoliopsida</taxon>
        <taxon>eudicotyledons</taxon>
        <taxon>Gunneridae</taxon>
        <taxon>Pentapetalae</taxon>
        <taxon>rosids</taxon>
        <taxon>fabids</taxon>
        <taxon>Fagales</taxon>
        <taxon>Juglandaceae</taxon>
        <taxon>Carya</taxon>
    </lineage>
</organism>
<dbReference type="EMBL" id="CM031838">
    <property type="protein sequence ID" value="KAG6678286.1"/>
    <property type="molecule type" value="Genomic_DNA"/>
</dbReference>
<accession>A0A922D9N0</accession>
<dbReference type="Proteomes" id="UP000811246">
    <property type="component" value="Chromosome 14"/>
</dbReference>
<evidence type="ECO:0000313" key="2">
    <source>
        <dbReference type="Proteomes" id="UP000811246"/>
    </source>
</evidence>
<name>A0A922D9N0_CARIL</name>
<dbReference type="EMBL" id="CM031838">
    <property type="protein sequence ID" value="KAG6678284.1"/>
    <property type="molecule type" value="Genomic_DNA"/>
</dbReference>
<protein>
    <submittedName>
        <fullName evidence="1">Uncharacterized protein</fullName>
    </submittedName>
</protein>
<dbReference type="AlphaFoldDB" id="A0A922D9N0"/>